<gene>
    <name evidence="8" type="ORF">DO374_25785</name>
</gene>
<dbReference type="AlphaFoldDB" id="A0A5U0QVJ5"/>
<dbReference type="Gene3D" id="1.20.1740.10">
    <property type="entry name" value="Amino acid/polyamine transporter I"/>
    <property type="match status" value="1"/>
</dbReference>
<evidence type="ECO:0000256" key="1">
    <source>
        <dbReference type="ARBA" id="ARBA00004141"/>
    </source>
</evidence>
<feature type="domain" description="Amino acid permease/ SLC12A" evidence="7">
    <location>
        <begin position="1"/>
        <end position="103"/>
    </location>
</feature>
<keyword evidence="3 6" id="KW-0812">Transmembrane</keyword>
<dbReference type="PANTHER" id="PTHR43495">
    <property type="entry name" value="GABA PERMEASE"/>
    <property type="match status" value="1"/>
</dbReference>
<organism evidence="8">
    <name type="scientific">Salmonella enterica</name>
    <name type="common">Salmonella choleraesuis</name>
    <dbReference type="NCBI Taxonomy" id="28901"/>
    <lineage>
        <taxon>Bacteria</taxon>
        <taxon>Pseudomonadati</taxon>
        <taxon>Pseudomonadota</taxon>
        <taxon>Gammaproteobacteria</taxon>
        <taxon>Enterobacterales</taxon>
        <taxon>Enterobacteriaceae</taxon>
        <taxon>Salmonella</taxon>
    </lineage>
</organism>
<evidence type="ECO:0000259" key="7">
    <source>
        <dbReference type="Pfam" id="PF00324"/>
    </source>
</evidence>
<dbReference type="GO" id="GO:0016020">
    <property type="term" value="C:membrane"/>
    <property type="evidence" value="ECO:0007669"/>
    <property type="project" value="UniProtKB-SubCell"/>
</dbReference>
<keyword evidence="4 6" id="KW-1133">Transmembrane helix</keyword>
<evidence type="ECO:0000256" key="4">
    <source>
        <dbReference type="ARBA" id="ARBA00022989"/>
    </source>
</evidence>
<feature type="non-terminal residue" evidence="8">
    <location>
        <position position="103"/>
    </location>
</feature>
<name>A0A5U0QVJ5_SALER</name>
<dbReference type="EMBL" id="AAGIRW010000292">
    <property type="protein sequence ID" value="EBO4967829.1"/>
    <property type="molecule type" value="Genomic_DNA"/>
</dbReference>
<evidence type="ECO:0000313" key="8">
    <source>
        <dbReference type="EMBL" id="EBO4967829.1"/>
    </source>
</evidence>
<sequence>MLMISIGGTIGTGLFIGAGQVIHEAGPLGAVLAFIFGGIVMYLALLCLAELAVAIPVAGSFQVYANTFISPAVGFTVGWMYWITWVICIASNFTAAAMITHIW</sequence>
<evidence type="ECO:0000256" key="5">
    <source>
        <dbReference type="ARBA" id="ARBA00023136"/>
    </source>
</evidence>
<proteinExistence type="predicted"/>
<dbReference type="PANTHER" id="PTHR43495:SF5">
    <property type="entry name" value="GAMMA-AMINOBUTYRIC ACID PERMEASE"/>
    <property type="match status" value="1"/>
</dbReference>
<protein>
    <submittedName>
        <fullName evidence="8">S-methylmethionine permease</fullName>
    </submittedName>
</protein>
<dbReference type="GO" id="GO:0055085">
    <property type="term" value="P:transmembrane transport"/>
    <property type="evidence" value="ECO:0007669"/>
    <property type="project" value="InterPro"/>
</dbReference>
<keyword evidence="2" id="KW-0813">Transport</keyword>
<dbReference type="InterPro" id="IPR004841">
    <property type="entry name" value="AA-permease/SLC12A_dom"/>
</dbReference>
<feature type="transmembrane region" description="Helical" evidence="6">
    <location>
        <begin position="6"/>
        <end position="23"/>
    </location>
</feature>
<evidence type="ECO:0000256" key="6">
    <source>
        <dbReference type="SAM" id="Phobius"/>
    </source>
</evidence>
<comment type="caution">
    <text evidence="8">The sequence shown here is derived from an EMBL/GenBank/DDBJ whole genome shotgun (WGS) entry which is preliminary data.</text>
</comment>
<feature type="transmembrane region" description="Helical" evidence="6">
    <location>
        <begin position="30"/>
        <end position="59"/>
    </location>
</feature>
<evidence type="ECO:0000256" key="2">
    <source>
        <dbReference type="ARBA" id="ARBA00022448"/>
    </source>
</evidence>
<keyword evidence="5 6" id="KW-0472">Membrane</keyword>
<reference evidence="8" key="1">
    <citation type="submission" date="2018-06" db="EMBL/GenBank/DDBJ databases">
        <authorList>
            <consortium name="PulseNet: The National Subtyping Network for Foodborne Disease Surveillance"/>
            <person name="Tarr C.L."/>
            <person name="Trees E."/>
            <person name="Katz L.S."/>
            <person name="Carleton-Romer H.A."/>
            <person name="Stroika S."/>
            <person name="Kucerova Z."/>
            <person name="Roache K.F."/>
            <person name="Sabol A.L."/>
            <person name="Besser J."/>
            <person name="Gerner-Smidt P."/>
        </authorList>
    </citation>
    <scope>NUCLEOTIDE SEQUENCE</scope>
    <source>
        <strain evidence="8">PNUSAS037973</strain>
    </source>
</reference>
<evidence type="ECO:0000256" key="3">
    <source>
        <dbReference type="ARBA" id="ARBA00022692"/>
    </source>
</evidence>
<comment type="subcellular location">
    <subcellularLocation>
        <location evidence="1">Membrane</location>
        <topology evidence="1">Multi-pass membrane protein</topology>
    </subcellularLocation>
</comment>
<accession>A0A5U0QVJ5</accession>
<dbReference type="Pfam" id="PF00324">
    <property type="entry name" value="AA_permease"/>
    <property type="match status" value="1"/>
</dbReference>